<evidence type="ECO:0000313" key="1">
    <source>
        <dbReference type="EMBL" id="KAI3788499.1"/>
    </source>
</evidence>
<comment type="caution">
    <text evidence="1">The sequence shown here is derived from an EMBL/GenBank/DDBJ whole genome shotgun (WGS) entry which is preliminary data.</text>
</comment>
<keyword evidence="2" id="KW-1185">Reference proteome</keyword>
<evidence type="ECO:0000313" key="2">
    <source>
        <dbReference type="Proteomes" id="UP001055811"/>
    </source>
</evidence>
<organism evidence="1 2">
    <name type="scientific">Cichorium intybus</name>
    <name type="common">Chicory</name>
    <dbReference type="NCBI Taxonomy" id="13427"/>
    <lineage>
        <taxon>Eukaryota</taxon>
        <taxon>Viridiplantae</taxon>
        <taxon>Streptophyta</taxon>
        <taxon>Embryophyta</taxon>
        <taxon>Tracheophyta</taxon>
        <taxon>Spermatophyta</taxon>
        <taxon>Magnoliopsida</taxon>
        <taxon>eudicotyledons</taxon>
        <taxon>Gunneridae</taxon>
        <taxon>Pentapetalae</taxon>
        <taxon>asterids</taxon>
        <taxon>campanulids</taxon>
        <taxon>Asterales</taxon>
        <taxon>Asteraceae</taxon>
        <taxon>Cichorioideae</taxon>
        <taxon>Cichorieae</taxon>
        <taxon>Cichoriinae</taxon>
        <taxon>Cichorium</taxon>
    </lineage>
</organism>
<reference evidence="1 2" key="2">
    <citation type="journal article" date="2022" name="Mol. Ecol. Resour.">
        <title>The genomes of chicory, endive, great burdock and yacon provide insights into Asteraceae paleo-polyploidization history and plant inulin production.</title>
        <authorList>
            <person name="Fan W."/>
            <person name="Wang S."/>
            <person name="Wang H."/>
            <person name="Wang A."/>
            <person name="Jiang F."/>
            <person name="Liu H."/>
            <person name="Zhao H."/>
            <person name="Xu D."/>
            <person name="Zhang Y."/>
        </authorList>
    </citation>
    <scope>NUCLEOTIDE SEQUENCE [LARGE SCALE GENOMIC DNA]</scope>
    <source>
        <strain evidence="2">cv. Punajuju</strain>
        <tissue evidence="1">Leaves</tissue>
    </source>
</reference>
<proteinExistence type="predicted"/>
<reference evidence="2" key="1">
    <citation type="journal article" date="2022" name="Mol. Ecol. Resour.">
        <title>The genomes of chicory, endive, great burdock and yacon provide insights into Asteraceae palaeo-polyploidization history and plant inulin production.</title>
        <authorList>
            <person name="Fan W."/>
            <person name="Wang S."/>
            <person name="Wang H."/>
            <person name="Wang A."/>
            <person name="Jiang F."/>
            <person name="Liu H."/>
            <person name="Zhao H."/>
            <person name="Xu D."/>
            <person name="Zhang Y."/>
        </authorList>
    </citation>
    <scope>NUCLEOTIDE SEQUENCE [LARGE SCALE GENOMIC DNA]</scope>
    <source>
        <strain evidence="2">cv. Punajuju</strain>
    </source>
</reference>
<dbReference type="EMBL" id="CM042009">
    <property type="protein sequence ID" value="KAI3788499.1"/>
    <property type="molecule type" value="Genomic_DNA"/>
</dbReference>
<name>A0ACB9GY38_CICIN</name>
<accession>A0ACB9GY38</accession>
<sequence length="504" mass="56888">MGLEGEGRQRSSPSPPFPDSPSSLNSFSSAFHRTTFCNSLRSIESLSLLRRSFHLKRIGVMVSSRPSNQMEVPGVNADEHRGSSSTTSTSNQQHQSIRYTGNNQFSASNFFHAPLSTFREYTGRSRTSGPSHSESSDSSINDGLTQNNFSGPGNNHGEVSIMIIDGEEQEHRDDVSVQPISGTDSTVVLDAQGHSRILGVEASDGGGVNDTRNSPNQTARWIEQILPFSSLLLLVFIQQHLQGFLLTIWIAGFMFKSNDILQKQTALKGERKISVLMSVSVFLTLDVAGVYWWYRMDDLLYPLLMLPPKRIPPFWHALFLIVVNDILVRQAAMVVKCFVLMYYKNIRGGNYRKQGEVLTLVEYLLVVYRAMLPSPVWYRFFLNKEYGRIFSLLVTGLYLTFKLTFFVQKVQYLFSAVKVLSHKAIHYGTYATNEQVNAGGDVCAICQEKMHAPLMLRCKHIFCEECVSEWLERERTCPLCRAVVKSENVRSFVDGSTSLFFQLF</sequence>
<gene>
    <name evidence="1" type="ORF">L2E82_01267</name>
</gene>
<protein>
    <submittedName>
        <fullName evidence="1">Uncharacterized protein</fullName>
    </submittedName>
</protein>
<dbReference type="Proteomes" id="UP001055811">
    <property type="component" value="Linkage Group LG01"/>
</dbReference>